<name>Q0AKK6_MARMM</name>
<evidence type="ECO:0000313" key="3">
    <source>
        <dbReference type="Proteomes" id="UP000001964"/>
    </source>
</evidence>
<dbReference type="AlphaFoldDB" id="Q0AKK6"/>
<dbReference type="RefSeq" id="WP_011644831.1">
    <property type="nucleotide sequence ID" value="NC_008347.1"/>
</dbReference>
<dbReference type="HOGENOM" id="CLU_060291_0_0_5"/>
<dbReference type="Pfam" id="PF14238">
    <property type="entry name" value="DUF4340"/>
    <property type="match status" value="1"/>
</dbReference>
<sequence length="348" mass="36845" precursor="true">MSQVANARRRAQLVAVATAAAVLSAAAVVTAILDARAVWRPEVSGPVLPDWSRAVASAQEIEIVGESRATLVRADGVWQMPSRDGYPVRPESLAALDAYLTSLVFEGARTANPDRLGRLGLAAPGDAQGGTLIAVRDQAGDTLAEIILGDARDTLVYVRQPDRSRAYAARSGARAATAVDLLPADAWLDLDFLALGASDIARVDIQPETGPAYRLVRAATTSRNFSLRQPAGWQPITAAAGNGPATTLGRLRFRDVRAADRLGGSFVAHHTADTFAGLRVRIDVKALGETRWALITASALTDDAEGQAVALNARTEGWAYLMSDLTIDRLIRPLERIADPGTEAVDAP</sequence>
<dbReference type="eggNOG" id="ENOG5031SVN">
    <property type="taxonomic scope" value="Bacteria"/>
</dbReference>
<protein>
    <recommendedName>
        <fullName evidence="1">DUF4340 domain-containing protein</fullName>
    </recommendedName>
</protein>
<reference evidence="2 3" key="1">
    <citation type="submission" date="2006-08" db="EMBL/GenBank/DDBJ databases">
        <title>Complete sequence of Maricaulis maris MCS10.</title>
        <authorList>
            <consortium name="US DOE Joint Genome Institute"/>
            <person name="Copeland A."/>
            <person name="Lucas S."/>
            <person name="Lapidus A."/>
            <person name="Barry K."/>
            <person name="Detter J.C."/>
            <person name="Glavina del Rio T."/>
            <person name="Hammon N."/>
            <person name="Israni S."/>
            <person name="Dalin E."/>
            <person name="Tice H."/>
            <person name="Pitluck S."/>
            <person name="Saunders E."/>
            <person name="Brettin T."/>
            <person name="Bruce D."/>
            <person name="Han C."/>
            <person name="Tapia R."/>
            <person name="Gilna P."/>
            <person name="Schmutz J."/>
            <person name="Larimer F."/>
            <person name="Land M."/>
            <person name="Hauser L."/>
            <person name="Kyrpides N."/>
            <person name="Mikhailova N."/>
            <person name="Viollier P."/>
            <person name="Stephens C."/>
            <person name="Richardson P."/>
        </authorList>
    </citation>
    <scope>NUCLEOTIDE SEQUENCE [LARGE SCALE GENOMIC DNA]</scope>
    <source>
        <strain evidence="2 3">MCS10</strain>
    </source>
</reference>
<dbReference type="InterPro" id="IPR025641">
    <property type="entry name" value="DUF4340"/>
</dbReference>
<organism evidence="2 3">
    <name type="scientific">Maricaulis maris (strain MCS10)</name>
    <name type="common">Caulobacter maris</name>
    <dbReference type="NCBI Taxonomy" id="394221"/>
    <lineage>
        <taxon>Bacteria</taxon>
        <taxon>Pseudomonadati</taxon>
        <taxon>Pseudomonadota</taxon>
        <taxon>Alphaproteobacteria</taxon>
        <taxon>Maricaulales</taxon>
        <taxon>Maricaulaceae</taxon>
        <taxon>Maricaulis</taxon>
    </lineage>
</organism>
<evidence type="ECO:0000313" key="2">
    <source>
        <dbReference type="EMBL" id="ABI67187.1"/>
    </source>
</evidence>
<dbReference type="EMBL" id="CP000449">
    <property type="protein sequence ID" value="ABI67187.1"/>
    <property type="molecule type" value="Genomic_DNA"/>
</dbReference>
<feature type="domain" description="DUF4340" evidence="1">
    <location>
        <begin position="78"/>
        <end position="257"/>
    </location>
</feature>
<dbReference type="OrthoDB" id="7359157at2"/>
<dbReference type="Proteomes" id="UP000001964">
    <property type="component" value="Chromosome"/>
</dbReference>
<keyword evidence="3" id="KW-1185">Reference proteome</keyword>
<gene>
    <name evidence="2" type="ordered locus">Mmar10_2906</name>
</gene>
<dbReference type="STRING" id="394221.Mmar10_2906"/>
<accession>Q0AKK6</accession>
<evidence type="ECO:0000259" key="1">
    <source>
        <dbReference type="Pfam" id="PF14238"/>
    </source>
</evidence>
<dbReference type="KEGG" id="mmr:Mmar10_2906"/>
<proteinExistence type="predicted"/>